<keyword evidence="7 9" id="KW-0675">Receptor</keyword>
<dbReference type="Pfam" id="PF00001">
    <property type="entry name" value="7tm_1"/>
    <property type="match status" value="1"/>
</dbReference>
<evidence type="ECO:0000256" key="6">
    <source>
        <dbReference type="ARBA" id="ARBA00023136"/>
    </source>
</evidence>
<dbReference type="GO" id="GO:0016020">
    <property type="term" value="C:membrane"/>
    <property type="evidence" value="ECO:0007669"/>
    <property type="project" value="UniProtKB-SubCell"/>
</dbReference>
<keyword evidence="5 9" id="KW-0297">G-protein coupled receptor</keyword>
<sequence length="361" mass="41327">MEYENNSLRQLRWNASSHQHYASKYPYIVMDDSHFQRILNFTIEKGDAIFTNGTSFKNHNEMSGNSNNTDECNASHEHDESGWFSMEFQATLHFMYITIFIISLLGNAMVVFIVCQSSRMQTVTNYFIANLALADMSMAFFCIPFSFISQFVLQYWPFGSLLCRIVNYTQAISVLVSAYTLVAISIDRYIAIMFPLKPRLSKRYAKLIISIVWVIAFATASPIPIMSTIIQPTIWFQKCDRYFCMELWNEKEHKDYYSLVLMSLQFIIPLAVLIFTYTRIAVVVWGKKPPGEAENLRDLRMARSKRKHSNVSVLVPTTDAIELSLAIIAFLKSTTFGIEVTPAFFSPNIAPLGSYTSTSVF</sequence>
<protein>
    <recommendedName>
        <fullName evidence="11">G-protein coupled receptors family 1 profile domain-containing protein</fullName>
    </recommendedName>
</protein>
<dbReference type="InterPro" id="IPR000276">
    <property type="entry name" value="GPCR_Rhodpsn"/>
</dbReference>
<evidence type="ECO:0000256" key="9">
    <source>
        <dbReference type="RuleBase" id="RU000688"/>
    </source>
</evidence>
<dbReference type="PANTHER" id="PTHR24235:SF29">
    <property type="entry name" value="GH23382P"/>
    <property type="match status" value="1"/>
</dbReference>
<reference evidence="12" key="1">
    <citation type="submission" date="2022-01" db="EMBL/GenBank/DDBJ databases">
        <authorList>
            <person name="King R."/>
        </authorList>
    </citation>
    <scope>NUCLEOTIDE SEQUENCE</scope>
</reference>
<reference evidence="12" key="2">
    <citation type="submission" date="2022-10" db="EMBL/GenBank/DDBJ databases">
        <authorList>
            <consortium name="ENA_rothamsted_submissions"/>
            <consortium name="culmorum"/>
            <person name="King R."/>
        </authorList>
    </citation>
    <scope>NUCLEOTIDE SEQUENCE</scope>
</reference>
<dbReference type="EMBL" id="OU895879">
    <property type="protein sequence ID" value="CAG9809520.1"/>
    <property type="molecule type" value="Genomic_DNA"/>
</dbReference>
<proteinExistence type="inferred from homology"/>
<dbReference type="Gene3D" id="1.20.1070.10">
    <property type="entry name" value="Rhodopsin 7-helix transmembrane proteins"/>
    <property type="match status" value="1"/>
</dbReference>
<dbReference type="PROSITE" id="PS50262">
    <property type="entry name" value="G_PROTEIN_RECEP_F1_2"/>
    <property type="match status" value="1"/>
</dbReference>
<gene>
    <name evidence="12" type="ORF">CHIRRI_LOCUS12341</name>
</gene>
<evidence type="ECO:0000256" key="4">
    <source>
        <dbReference type="ARBA" id="ARBA00022989"/>
    </source>
</evidence>
<organism evidence="12 13">
    <name type="scientific">Chironomus riparius</name>
    <dbReference type="NCBI Taxonomy" id="315576"/>
    <lineage>
        <taxon>Eukaryota</taxon>
        <taxon>Metazoa</taxon>
        <taxon>Ecdysozoa</taxon>
        <taxon>Arthropoda</taxon>
        <taxon>Hexapoda</taxon>
        <taxon>Insecta</taxon>
        <taxon>Pterygota</taxon>
        <taxon>Neoptera</taxon>
        <taxon>Endopterygota</taxon>
        <taxon>Diptera</taxon>
        <taxon>Nematocera</taxon>
        <taxon>Chironomoidea</taxon>
        <taxon>Chironomidae</taxon>
        <taxon>Chironominae</taxon>
        <taxon>Chironomus</taxon>
    </lineage>
</organism>
<dbReference type="PRINTS" id="PR01012">
    <property type="entry name" value="NRPEPTIDEYR"/>
</dbReference>
<comment type="similarity">
    <text evidence="2 9">Belongs to the G-protein coupled receptor 1 family.</text>
</comment>
<evidence type="ECO:0000256" key="2">
    <source>
        <dbReference type="ARBA" id="ARBA00010663"/>
    </source>
</evidence>
<evidence type="ECO:0000256" key="5">
    <source>
        <dbReference type="ARBA" id="ARBA00023040"/>
    </source>
</evidence>
<evidence type="ECO:0000256" key="7">
    <source>
        <dbReference type="ARBA" id="ARBA00023170"/>
    </source>
</evidence>
<dbReference type="GO" id="GO:0004983">
    <property type="term" value="F:neuropeptide Y receptor activity"/>
    <property type="evidence" value="ECO:0007669"/>
    <property type="project" value="InterPro"/>
</dbReference>
<accession>A0A9N9S1J0</accession>
<dbReference type="InterPro" id="IPR000611">
    <property type="entry name" value="NPY_rcpt"/>
</dbReference>
<feature type="transmembrane region" description="Helical" evidence="10">
    <location>
        <begin position="256"/>
        <end position="278"/>
    </location>
</feature>
<dbReference type="OrthoDB" id="10053194at2759"/>
<evidence type="ECO:0000256" key="8">
    <source>
        <dbReference type="ARBA" id="ARBA00023224"/>
    </source>
</evidence>
<keyword evidence="13" id="KW-1185">Reference proteome</keyword>
<evidence type="ECO:0000256" key="1">
    <source>
        <dbReference type="ARBA" id="ARBA00004141"/>
    </source>
</evidence>
<comment type="subcellular location">
    <subcellularLocation>
        <location evidence="1">Membrane</location>
        <topology evidence="1">Multi-pass membrane protein</topology>
    </subcellularLocation>
</comment>
<feature type="domain" description="G-protein coupled receptors family 1 profile" evidence="11">
    <location>
        <begin position="106"/>
        <end position="284"/>
    </location>
</feature>
<keyword evidence="8 9" id="KW-0807">Transducer</keyword>
<dbReference type="PRINTS" id="PR00237">
    <property type="entry name" value="GPCRRHODOPSN"/>
</dbReference>
<dbReference type="SUPFAM" id="SSF81321">
    <property type="entry name" value="Family A G protein-coupled receptor-like"/>
    <property type="match status" value="1"/>
</dbReference>
<feature type="transmembrane region" description="Helical" evidence="10">
    <location>
        <begin position="165"/>
        <end position="186"/>
    </location>
</feature>
<dbReference type="Proteomes" id="UP001153620">
    <property type="component" value="Chromosome 3"/>
</dbReference>
<feature type="transmembrane region" description="Helical" evidence="10">
    <location>
        <begin position="127"/>
        <end position="153"/>
    </location>
</feature>
<feature type="transmembrane region" description="Helical" evidence="10">
    <location>
        <begin position="94"/>
        <end position="115"/>
    </location>
</feature>
<evidence type="ECO:0000313" key="13">
    <source>
        <dbReference type="Proteomes" id="UP001153620"/>
    </source>
</evidence>
<keyword evidence="3 9" id="KW-0812">Transmembrane</keyword>
<evidence type="ECO:0000256" key="3">
    <source>
        <dbReference type="ARBA" id="ARBA00022692"/>
    </source>
</evidence>
<evidence type="ECO:0000256" key="10">
    <source>
        <dbReference type="SAM" id="Phobius"/>
    </source>
</evidence>
<dbReference type="PANTHER" id="PTHR24235">
    <property type="entry name" value="NEUROPEPTIDE Y RECEPTOR"/>
    <property type="match status" value="1"/>
</dbReference>
<evidence type="ECO:0000313" key="12">
    <source>
        <dbReference type="EMBL" id="CAG9809520.1"/>
    </source>
</evidence>
<dbReference type="InterPro" id="IPR017452">
    <property type="entry name" value="GPCR_Rhodpsn_7TM"/>
</dbReference>
<name>A0A9N9S1J0_9DIPT</name>
<keyword evidence="4 10" id="KW-1133">Transmembrane helix</keyword>
<dbReference type="PROSITE" id="PS00237">
    <property type="entry name" value="G_PROTEIN_RECEP_F1_1"/>
    <property type="match status" value="1"/>
</dbReference>
<evidence type="ECO:0000259" key="11">
    <source>
        <dbReference type="PROSITE" id="PS50262"/>
    </source>
</evidence>
<feature type="transmembrane region" description="Helical" evidence="10">
    <location>
        <begin position="207"/>
        <end position="236"/>
    </location>
</feature>
<keyword evidence="6 10" id="KW-0472">Membrane</keyword>
<dbReference type="AlphaFoldDB" id="A0A9N9S1J0"/>